<proteinExistence type="predicted"/>
<feature type="region of interest" description="Disordered" evidence="1">
    <location>
        <begin position="57"/>
        <end position="81"/>
    </location>
</feature>
<evidence type="ECO:0000313" key="3">
    <source>
        <dbReference type="Proteomes" id="UP000241421"/>
    </source>
</evidence>
<dbReference type="AlphaFoldDB" id="A0A2U2HDI0"/>
<reference evidence="2 3" key="1">
    <citation type="submission" date="2018-04" db="EMBL/GenBank/DDBJ databases">
        <title>Massilia violaceinigra sp. nov., a novel purple-pigmented bacterium isolated from Tianshan glacier, Xinjiang, China.</title>
        <authorList>
            <person name="Wang H."/>
        </authorList>
    </citation>
    <scope>NUCLEOTIDE SEQUENCE [LARGE SCALE GENOMIC DNA]</scope>
    <source>
        <strain evidence="2 3">B448-2</strain>
    </source>
</reference>
<gene>
    <name evidence="2" type="ORF">C7C56_025385</name>
</gene>
<evidence type="ECO:0000256" key="1">
    <source>
        <dbReference type="SAM" id="MobiDB-lite"/>
    </source>
</evidence>
<dbReference type="EMBL" id="PXWF02000320">
    <property type="protein sequence ID" value="PWF41062.1"/>
    <property type="molecule type" value="Genomic_DNA"/>
</dbReference>
<dbReference type="Proteomes" id="UP000241421">
    <property type="component" value="Unassembled WGS sequence"/>
</dbReference>
<evidence type="ECO:0000313" key="2">
    <source>
        <dbReference type="EMBL" id="PWF41062.1"/>
    </source>
</evidence>
<accession>A0A2U2HDI0</accession>
<sequence length="105" mass="11396">MKADSSRLAGPTIRSFPVEIEPEGSGAPLAGPLWHSYSFQVAFTRVLSIFNSSIFPLSNEGQDPTNRDKTRQGTSMNPRHTFGVGNASLEALSIFLRQTGTQLSL</sequence>
<organism evidence="2 3">
    <name type="scientific">Massilia glaciei</name>
    <dbReference type="NCBI Taxonomy" id="1524097"/>
    <lineage>
        <taxon>Bacteria</taxon>
        <taxon>Pseudomonadati</taxon>
        <taxon>Pseudomonadota</taxon>
        <taxon>Betaproteobacteria</taxon>
        <taxon>Burkholderiales</taxon>
        <taxon>Oxalobacteraceae</taxon>
        <taxon>Telluria group</taxon>
        <taxon>Massilia</taxon>
    </lineage>
</organism>
<keyword evidence="3" id="KW-1185">Reference proteome</keyword>
<comment type="caution">
    <text evidence="2">The sequence shown here is derived from an EMBL/GenBank/DDBJ whole genome shotgun (WGS) entry which is preliminary data.</text>
</comment>
<name>A0A2U2HDI0_9BURK</name>
<protein>
    <submittedName>
        <fullName evidence="2">Uncharacterized protein</fullName>
    </submittedName>
</protein>